<dbReference type="EMBL" id="MG966531">
    <property type="protein sequence ID" value="AVJ51908.1"/>
    <property type="molecule type" value="Genomic_DNA"/>
</dbReference>
<evidence type="ECO:0000313" key="2">
    <source>
        <dbReference type="Proteomes" id="UP000240985"/>
    </source>
</evidence>
<proteinExistence type="predicted"/>
<dbReference type="Proteomes" id="UP000240985">
    <property type="component" value="Segment"/>
</dbReference>
<accession>A0A2P1CL42</accession>
<protein>
    <submittedName>
        <fullName evidence="1">HNS binding protein</fullName>
    </submittedName>
</protein>
<organism evidence="1 2">
    <name type="scientific">Escherichia phage Ebrios</name>
    <dbReference type="NCBI Taxonomy" id="2099356"/>
    <lineage>
        <taxon>Viruses</taxon>
        <taxon>Duplodnaviria</taxon>
        <taxon>Heunggongvirae</taxon>
        <taxon>Uroviricota</taxon>
        <taxon>Caudoviricetes</taxon>
        <taxon>Autographivirales</taxon>
        <taxon>Autotranscriptaviridae</taxon>
        <taxon>Studiervirinae</taxon>
        <taxon>Ebriosvirus</taxon>
        <taxon>Ebriosvirus ebrios</taxon>
        <taxon>Teseptimavirus ebrios</taxon>
    </lineage>
</organism>
<sequence length="69" mass="7385">MSDYIKVLQAIKGCPKSFQSNYVRNNASLVAEAASRGHISCLTTGGRNAGVWEITAYGVQFLDEMGGCV</sequence>
<evidence type="ECO:0000313" key="1">
    <source>
        <dbReference type="EMBL" id="AVJ51908.1"/>
    </source>
</evidence>
<gene>
    <name evidence="1" type="ORF">ebrios_25</name>
</gene>
<name>A0A2P1CL42_9CAUD</name>
<reference evidence="1 2" key="1">
    <citation type="submission" date="2018-02" db="EMBL/GenBank/DDBJ databases">
        <title>Complete Genome Sequence of Ebrios, a novel T7-like phage isolated from the Lagoon Ebrie in Abidjan.</title>
        <authorList>
            <person name="Ngazoa-Kakou S."/>
            <person name="Philippe C."/>
            <person name="Tremblay D.M."/>
            <person name="Loignon S."/>
            <person name="Koudou A."/>
            <person name="Abole A."/>
            <person name="Coulibaly D.N."/>
            <person name="Kan Kouassi S."/>
            <person name="Kouame-Sina M."/>
            <person name="Aoussi S."/>
            <person name="Dosso M."/>
            <person name="Moineau S."/>
        </authorList>
    </citation>
    <scope>NUCLEOTIDE SEQUENCE [LARGE SCALE GENOMIC DNA]</scope>
</reference>
<keyword evidence="2" id="KW-1185">Reference proteome</keyword>